<dbReference type="InterPro" id="IPR029016">
    <property type="entry name" value="GAF-like_dom_sf"/>
</dbReference>
<comment type="similarity">
    <text evidence="1">Belongs to the adenylyl cyclase class-3 family.</text>
</comment>
<comment type="caution">
    <text evidence="4">The sequence shown here is derived from an EMBL/GenBank/DDBJ whole genome shotgun (WGS) entry which is preliminary data.</text>
</comment>
<sequence length="700" mass="74621">MTVEGYEPATTKSLARPLVWAFHMALPLIGLWLLVAQPDLDVKWLYQGAHFALVAAAALISTAVGLLVNEAARRRGDARLFLVGLVFVSSSGFLLMHALATPGIFLAQDNPGFEFGVSVGLALSGLFAALSAPRRPSPVFLRHGRAIRAALLLVMLAWGAATLLEVPPLAGRPTQAQVDALLWPLTVVGVPLFGYAAFRCFRDYQRRYSVVLLSVLTAHLLLAEALLAIPIGHLWHLSWWLWHLLMLLGFGYVAYSAHIQYRREGTSAGLFDGVGSEQTIARLRGEYGAALEALVTAMRRRESLDNPGLTEEIQLISAGLAARFGLTEGQTAVLGRAAEALAGERAQLAKLHTMVGIGQQASVILAERELLEQSLARITEGFVNHSVRIGLVTDGRLRFPANLSSQLTEPLPAEADACSRALGTRAPADDGAGGMALPLVVKGRPAGVLHLRRAWGRFDQRDTALLESLSAQLSVTLENARLYRQIDGLFRQYMSPDVATALIADPAQAALGGAQVEVTALFADLRGFTTFSERVTPGEIVELLNRYFAAATKEVLAEGGTVVQFVGDAMMALFNAPVRQPDHPARAARAALAMQDAIAALAADDPEAPRFRVGVNTGAALVGNIGGEQLRNFNAMGDAVNVAARLQTVAQPGTVVIGESTYRGLGEIPAEVTALGALALKGKQDEVRAFVLHSLGGRPA</sequence>
<feature type="transmembrane region" description="Helical" evidence="2">
    <location>
        <begin position="18"/>
        <end position="36"/>
    </location>
</feature>
<feature type="transmembrane region" description="Helical" evidence="2">
    <location>
        <begin position="112"/>
        <end position="133"/>
    </location>
</feature>
<dbReference type="InterPro" id="IPR029787">
    <property type="entry name" value="Nucleotide_cyclase"/>
</dbReference>
<keyword evidence="2" id="KW-1133">Transmembrane helix</keyword>
<keyword evidence="2" id="KW-0812">Transmembrane</keyword>
<reference evidence="5" key="1">
    <citation type="journal article" date="2019" name="Int. J. Syst. Evol. Microbiol.">
        <title>The Global Catalogue of Microorganisms (GCM) 10K type strain sequencing project: providing services to taxonomists for standard genome sequencing and annotation.</title>
        <authorList>
            <consortium name="The Broad Institute Genomics Platform"/>
            <consortium name="The Broad Institute Genome Sequencing Center for Infectious Disease"/>
            <person name="Wu L."/>
            <person name="Ma J."/>
        </authorList>
    </citation>
    <scope>NUCLEOTIDE SEQUENCE [LARGE SCALE GENOMIC DNA]</scope>
    <source>
        <strain evidence="5">JCM 18303</strain>
    </source>
</reference>
<dbReference type="PROSITE" id="PS50125">
    <property type="entry name" value="GUANYLATE_CYCLASE_2"/>
    <property type="match status" value="1"/>
</dbReference>
<dbReference type="InterPro" id="IPR001054">
    <property type="entry name" value="A/G_cyclase"/>
</dbReference>
<feature type="transmembrane region" description="Helical" evidence="2">
    <location>
        <begin position="80"/>
        <end position="100"/>
    </location>
</feature>
<name>A0ABP9RAG8_9PSEU</name>
<dbReference type="EMBL" id="BAABJP010000058">
    <property type="protein sequence ID" value="GAA5174068.1"/>
    <property type="molecule type" value="Genomic_DNA"/>
</dbReference>
<evidence type="ECO:0000256" key="1">
    <source>
        <dbReference type="ARBA" id="ARBA00005381"/>
    </source>
</evidence>
<keyword evidence="2" id="KW-0472">Membrane</keyword>
<dbReference type="Pfam" id="PF00211">
    <property type="entry name" value="Guanylate_cyc"/>
    <property type="match status" value="1"/>
</dbReference>
<dbReference type="PANTHER" id="PTHR43081">
    <property type="entry name" value="ADENYLATE CYCLASE, TERMINAL-DIFFERENTIATION SPECIFIC-RELATED"/>
    <property type="match status" value="1"/>
</dbReference>
<proteinExistence type="inferred from homology"/>
<dbReference type="RefSeq" id="WP_221497609.1">
    <property type="nucleotide sequence ID" value="NZ_BAABJP010000058.1"/>
</dbReference>
<protein>
    <recommendedName>
        <fullName evidence="3">Guanylate cyclase domain-containing protein</fullName>
    </recommendedName>
</protein>
<accession>A0ABP9RAG8</accession>
<dbReference type="Proteomes" id="UP001428817">
    <property type="component" value="Unassembled WGS sequence"/>
</dbReference>
<gene>
    <name evidence="4" type="ORF">GCM10023321_77100</name>
</gene>
<dbReference type="InterPro" id="IPR050697">
    <property type="entry name" value="Adenylyl/Guanylyl_Cyclase_3/4"/>
</dbReference>
<dbReference type="Gene3D" id="3.30.70.1230">
    <property type="entry name" value="Nucleotide cyclase"/>
    <property type="match status" value="1"/>
</dbReference>
<dbReference type="CDD" id="cd07302">
    <property type="entry name" value="CHD"/>
    <property type="match status" value="1"/>
</dbReference>
<feature type="transmembrane region" description="Helical" evidence="2">
    <location>
        <begin position="237"/>
        <end position="255"/>
    </location>
</feature>
<feature type="transmembrane region" description="Helical" evidence="2">
    <location>
        <begin position="48"/>
        <end position="68"/>
    </location>
</feature>
<feature type="transmembrane region" description="Helical" evidence="2">
    <location>
        <begin position="181"/>
        <end position="198"/>
    </location>
</feature>
<organism evidence="4 5">
    <name type="scientific">Pseudonocardia eucalypti</name>
    <dbReference type="NCBI Taxonomy" id="648755"/>
    <lineage>
        <taxon>Bacteria</taxon>
        <taxon>Bacillati</taxon>
        <taxon>Actinomycetota</taxon>
        <taxon>Actinomycetes</taxon>
        <taxon>Pseudonocardiales</taxon>
        <taxon>Pseudonocardiaceae</taxon>
        <taxon>Pseudonocardia</taxon>
    </lineage>
</organism>
<feature type="transmembrane region" description="Helical" evidence="2">
    <location>
        <begin position="210"/>
        <end position="231"/>
    </location>
</feature>
<feature type="transmembrane region" description="Helical" evidence="2">
    <location>
        <begin position="145"/>
        <end position="161"/>
    </location>
</feature>
<dbReference type="SUPFAM" id="SSF55073">
    <property type="entry name" value="Nucleotide cyclase"/>
    <property type="match status" value="1"/>
</dbReference>
<keyword evidence="5" id="KW-1185">Reference proteome</keyword>
<evidence type="ECO:0000259" key="3">
    <source>
        <dbReference type="PROSITE" id="PS50125"/>
    </source>
</evidence>
<dbReference type="SUPFAM" id="SSF55781">
    <property type="entry name" value="GAF domain-like"/>
    <property type="match status" value="1"/>
</dbReference>
<evidence type="ECO:0000313" key="4">
    <source>
        <dbReference type="EMBL" id="GAA5174068.1"/>
    </source>
</evidence>
<dbReference type="PANTHER" id="PTHR43081:SF1">
    <property type="entry name" value="ADENYLATE CYCLASE, TERMINAL-DIFFERENTIATION SPECIFIC"/>
    <property type="match status" value="1"/>
</dbReference>
<evidence type="ECO:0000256" key="2">
    <source>
        <dbReference type="SAM" id="Phobius"/>
    </source>
</evidence>
<dbReference type="Gene3D" id="3.30.450.40">
    <property type="match status" value="1"/>
</dbReference>
<dbReference type="SMART" id="SM00044">
    <property type="entry name" value="CYCc"/>
    <property type="match status" value="1"/>
</dbReference>
<feature type="domain" description="Guanylate cyclase" evidence="3">
    <location>
        <begin position="519"/>
        <end position="647"/>
    </location>
</feature>
<evidence type="ECO:0000313" key="5">
    <source>
        <dbReference type="Proteomes" id="UP001428817"/>
    </source>
</evidence>